<organism evidence="2 3">
    <name type="scientific">Aspergillus nanangensis</name>
    <dbReference type="NCBI Taxonomy" id="2582783"/>
    <lineage>
        <taxon>Eukaryota</taxon>
        <taxon>Fungi</taxon>
        <taxon>Dikarya</taxon>
        <taxon>Ascomycota</taxon>
        <taxon>Pezizomycotina</taxon>
        <taxon>Eurotiomycetes</taxon>
        <taxon>Eurotiomycetidae</taxon>
        <taxon>Eurotiales</taxon>
        <taxon>Aspergillaceae</taxon>
        <taxon>Aspergillus</taxon>
        <taxon>Aspergillus subgen. Circumdati</taxon>
    </lineage>
</organism>
<proteinExistence type="predicted"/>
<reference evidence="2" key="1">
    <citation type="journal article" date="2019" name="Beilstein J. Org. Chem.">
        <title>Nanangenines: drimane sesquiterpenoids as the dominant metabolite cohort of a novel Australian fungus, Aspergillus nanangensis.</title>
        <authorList>
            <person name="Lacey H.J."/>
            <person name="Gilchrist C.L.M."/>
            <person name="Crombie A."/>
            <person name="Kalaitzis J.A."/>
            <person name="Vuong D."/>
            <person name="Rutledge P.J."/>
            <person name="Turner P."/>
            <person name="Pitt J.I."/>
            <person name="Lacey E."/>
            <person name="Chooi Y.H."/>
            <person name="Piggott A.M."/>
        </authorList>
    </citation>
    <scope>NUCLEOTIDE SEQUENCE</scope>
    <source>
        <strain evidence="2">MST-FP2251</strain>
    </source>
</reference>
<evidence type="ECO:0000313" key="2">
    <source>
        <dbReference type="EMBL" id="KAF9883549.1"/>
    </source>
</evidence>
<comment type="caution">
    <text evidence="2">The sequence shown here is derived from an EMBL/GenBank/DDBJ whole genome shotgun (WGS) entry which is preliminary data.</text>
</comment>
<name>A0AAD4CBS3_ASPNN</name>
<feature type="compositionally biased region" description="Basic residues" evidence="1">
    <location>
        <begin position="1"/>
        <end position="10"/>
    </location>
</feature>
<reference evidence="2" key="2">
    <citation type="submission" date="2020-02" db="EMBL/GenBank/DDBJ databases">
        <authorList>
            <person name="Gilchrist C.L.M."/>
            <person name="Chooi Y.-H."/>
        </authorList>
    </citation>
    <scope>NUCLEOTIDE SEQUENCE</scope>
    <source>
        <strain evidence="2">MST-FP2251</strain>
    </source>
</reference>
<evidence type="ECO:0000313" key="3">
    <source>
        <dbReference type="Proteomes" id="UP001194746"/>
    </source>
</evidence>
<keyword evidence="3" id="KW-1185">Reference proteome</keyword>
<feature type="region of interest" description="Disordered" evidence="1">
    <location>
        <begin position="1"/>
        <end position="22"/>
    </location>
</feature>
<dbReference type="AlphaFoldDB" id="A0AAD4CBS3"/>
<protein>
    <submittedName>
        <fullName evidence="2">Uncharacterized protein</fullName>
    </submittedName>
</protein>
<accession>A0AAD4CBS3</accession>
<evidence type="ECO:0000256" key="1">
    <source>
        <dbReference type="SAM" id="MobiDB-lite"/>
    </source>
</evidence>
<sequence>MSRRWSRRLLSKSSPSQANSLPSPHLPAEIWNMIGLYVGAEHTENGIIRRTLLSLSCTCGYFRQIFQPLLFHSIESPDWWYYAESWASVKLHRIHLLFKSILKRPELGSHFREFYIRDQLVLCPSKGFVESTYPTSGDEFKWLSWSESRKARKLLGKLIKESGSTELIRSQVFWVRELEKGAVGILATLLLSQLTNITRLDIMVGARSGGIPDLLPLLNISSLYAIDIHCSQRGIEDRYFDVQPTRNAEILLEKILSTSLQLEAIRFHGWTKASQFFNSPAVLKRALEANNLTKITELSIDVFVWALTPQLSNNEVQRLGWLQGLPYFQNIRCLSIQLEILLCHPGCQSLSLKGILPAKLEELHILCNYSAFSKAIRPYWRATQCLEQVEDLLATHAGSWETHLQKISITWPGLNEKDTHRLEKLRSGSKVKLEFRNLSTRNDDWGDY</sequence>
<dbReference type="EMBL" id="VCAU01000159">
    <property type="protein sequence ID" value="KAF9883549.1"/>
    <property type="molecule type" value="Genomic_DNA"/>
</dbReference>
<gene>
    <name evidence="2" type="ORF">FE257_003188</name>
</gene>
<dbReference type="Proteomes" id="UP001194746">
    <property type="component" value="Unassembled WGS sequence"/>
</dbReference>